<keyword evidence="3" id="KW-0999">Mitochondrion inner membrane</keyword>
<name>A0A139A9S4_GONPJ</name>
<dbReference type="Proteomes" id="UP000070544">
    <property type="component" value="Unassembled WGS sequence"/>
</dbReference>
<evidence type="ECO:0000256" key="1">
    <source>
        <dbReference type="ARBA" id="ARBA00004434"/>
    </source>
</evidence>
<evidence type="ECO:0000256" key="3">
    <source>
        <dbReference type="ARBA" id="ARBA00022792"/>
    </source>
</evidence>
<keyword evidence="5" id="KW-0496">Mitochondrion</keyword>
<organism evidence="11 12">
    <name type="scientific">Gonapodya prolifera (strain JEL478)</name>
    <name type="common">Monoblepharis prolifera</name>
    <dbReference type="NCBI Taxonomy" id="1344416"/>
    <lineage>
        <taxon>Eukaryota</taxon>
        <taxon>Fungi</taxon>
        <taxon>Fungi incertae sedis</taxon>
        <taxon>Chytridiomycota</taxon>
        <taxon>Chytridiomycota incertae sedis</taxon>
        <taxon>Monoblepharidomycetes</taxon>
        <taxon>Monoblepharidales</taxon>
        <taxon>Gonapodyaceae</taxon>
        <taxon>Gonapodya</taxon>
    </lineage>
</organism>
<dbReference type="SMART" id="SM00271">
    <property type="entry name" value="DnaJ"/>
    <property type="match status" value="1"/>
</dbReference>
<evidence type="ECO:0000313" key="12">
    <source>
        <dbReference type="Proteomes" id="UP000070544"/>
    </source>
</evidence>
<dbReference type="CDD" id="cd06257">
    <property type="entry name" value="DnaJ"/>
    <property type="match status" value="1"/>
</dbReference>
<evidence type="ECO:0000256" key="9">
    <source>
        <dbReference type="ARBA" id="ARBA00041716"/>
    </source>
</evidence>
<protein>
    <recommendedName>
        <fullName evidence="8">Mitochondrial import inner membrane translocase subunit TIM14</fullName>
    </recommendedName>
    <alternativeName>
        <fullName evidence="9">Presequence translocated-associated motor subunit PAM18</fullName>
    </alternativeName>
</protein>
<sequence length="139" mass="15070">MVRWTKDFSPTALLSQIPSLVLSNTLPTPTHLHPERTSLPQATPILVGAGVAASALVIRSVLKRSSGPQASKFLRGGFESKMSRREAAAILGLRETAPREKVKEAHKRIMLANHPDLGGSPYIASKVNEAKEILEKANR</sequence>
<dbReference type="OMA" id="RNIMIAN"/>
<comment type="similarity">
    <text evidence="7">Belongs to the TIM14 family.</text>
</comment>
<reference evidence="11 12" key="1">
    <citation type="journal article" date="2015" name="Genome Biol. Evol.">
        <title>Phylogenomic analyses indicate that early fungi evolved digesting cell walls of algal ancestors of land plants.</title>
        <authorList>
            <person name="Chang Y."/>
            <person name="Wang S."/>
            <person name="Sekimoto S."/>
            <person name="Aerts A.L."/>
            <person name="Choi C."/>
            <person name="Clum A."/>
            <person name="LaButti K.M."/>
            <person name="Lindquist E.A."/>
            <person name="Yee Ngan C."/>
            <person name="Ohm R.A."/>
            <person name="Salamov A.A."/>
            <person name="Grigoriev I.V."/>
            <person name="Spatafora J.W."/>
            <person name="Berbee M.L."/>
        </authorList>
    </citation>
    <scope>NUCLEOTIDE SEQUENCE [LARGE SCALE GENOMIC DNA]</scope>
    <source>
        <strain evidence="11 12">JEL478</strain>
    </source>
</reference>
<dbReference type="STRING" id="1344416.A0A139A9S4"/>
<dbReference type="GO" id="GO:0030150">
    <property type="term" value="P:protein import into mitochondrial matrix"/>
    <property type="evidence" value="ECO:0007669"/>
    <property type="project" value="EnsemblFungi"/>
</dbReference>
<evidence type="ECO:0000256" key="5">
    <source>
        <dbReference type="ARBA" id="ARBA00023128"/>
    </source>
</evidence>
<dbReference type="SUPFAM" id="SSF46565">
    <property type="entry name" value="Chaperone J-domain"/>
    <property type="match status" value="1"/>
</dbReference>
<dbReference type="GO" id="GO:0001671">
    <property type="term" value="F:ATPase activator activity"/>
    <property type="evidence" value="ECO:0007669"/>
    <property type="project" value="EnsemblFungi"/>
</dbReference>
<comment type="subcellular location">
    <subcellularLocation>
        <location evidence="1">Mitochondrion inner membrane</location>
        <topology evidence="1">Single-pass membrane protein</topology>
    </subcellularLocation>
</comment>
<keyword evidence="12" id="KW-1185">Reference proteome</keyword>
<feature type="domain" description="J" evidence="10">
    <location>
        <begin position="86"/>
        <end position="139"/>
    </location>
</feature>
<keyword evidence="2" id="KW-0812">Transmembrane</keyword>
<evidence type="ECO:0000259" key="10">
    <source>
        <dbReference type="PROSITE" id="PS50076"/>
    </source>
</evidence>
<evidence type="ECO:0000313" key="11">
    <source>
        <dbReference type="EMBL" id="KXS13526.1"/>
    </source>
</evidence>
<evidence type="ECO:0000256" key="8">
    <source>
        <dbReference type="ARBA" id="ARBA00040828"/>
    </source>
</evidence>
<dbReference type="GO" id="GO:0001405">
    <property type="term" value="C:PAM complex, Tim23 associated import motor"/>
    <property type="evidence" value="ECO:0007669"/>
    <property type="project" value="EnsemblFungi"/>
</dbReference>
<dbReference type="Gene3D" id="1.10.287.110">
    <property type="entry name" value="DnaJ domain"/>
    <property type="match status" value="1"/>
</dbReference>
<dbReference type="FunFam" id="1.10.287.110:FF:000001">
    <property type="entry name" value="Import inner membrane translocase subunit tim14"/>
    <property type="match status" value="1"/>
</dbReference>
<dbReference type="InterPro" id="IPR001623">
    <property type="entry name" value="DnaJ_domain"/>
</dbReference>
<dbReference type="AlphaFoldDB" id="A0A139A9S4"/>
<accession>A0A139A9S4</accession>
<evidence type="ECO:0000256" key="4">
    <source>
        <dbReference type="ARBA" id="ARBA00022989"/>
    </source>
</evidence>
<evidence type="ECO:0000256" key="2">
    <source>
        <dbReference type="ARBA" id="ARBA00022692"/>
    </source>
</evidence>
<proteinExistence type="inferred from homology"/>
<evidence type="ECO:0000256" key="6">
    <source>
        <dbReference type="ARBA" id="ARBA00023136"/>
    </source>
</evidence>
<evidence type="ECO:0000256" key="7">
    <source>
        <dbReference type="ARBA" id="ARBA00038105"/>
    </source>
</evidence>
<dbReference type="PANTHER" id="PTHR12763">
    <property type="match status" value="1"/>
</dbReference>
<dbReference type="PANTHER" id="PTHR12763:SF28">
    <property type="entry name" value="GEO10507P1-RELATED"/>
    <property type="match status" value="1"/>
</dbReference>
<gene>
    <name evidence="11" type="ORF">M427DRAFT_100449</name>
</gene>
<dbReference type="InterPro" id="IPR036869">
    <property type="entry name" value="J_dom_sf"/>
</dbReference>
<dbReference type="OrthoDB" id="240298at2759"/>
<keyword evidence="4" id="KW-1133">Transmembrane helix</keyword>
<dbReference type="PROSITE" id="PS50076">
    <property type="entry name" value="DNAJ_2"/>
    <property type="match status" value="1"/>
</dbReference>
<keyword evidence="6" id="KW-0472">Membrane</keyword>
<dbReference type="EMBL" id="KQ965777">
    <property type="protein sequence ID" value="KXS13526.1"/>
    <property type="molecule type" value="Genomic_DNA"/>
</dbReference>